<accession>A0A975CLV0</accession>
<reference evidence="2 3" key="1">
    <citation type="submission" date="2021-03" db="EMBL/GenBank/DDBJ databases">
        <title>Complete genome of Polaribacter_sp.SM13.</title>
        <authorList>
            <person name="Jeong S.W."/>
            <person name="Bae J.W."/>
        </authorList>
    </citation>
    <scope>NUCLEOTIDE SEQUENCE [LARGE SCALE GENOMIC DNA]</scope>
    <source>
        <strain evidence="2 3">SM13</strain>
    </source>
</reference>
<evidence type="ECO:0000313" key="2">
    <source>
        <dbReference type="EMBL" id="QTE21694.1"/>
    </source>
</evidence>
<dbReference type="InterPro" id="IPR011042">
    <property type="entry name" value="6-blade_b-propeller_TolB-like"/>
</dbReference>
<dbReference type="RefSeq" id="WP_208077246.1">
    <property type="nucleotide sequence ID" value="NZ_CP071869.1"/>
</dbReference>
<organism evidence="2 3">
    <name type="scientific">Polaribacter cellanae</name>
    <dbReference type="NCBI Taxonomy" id="2818493"/>
    <lineage>
        <taxon>Bacteria</taxon>
        <taxon>Pseudomonadati</taxon>
        <taxon>Bacteroidota</taxon>
        <taxon>Flavobacteriia</taxon>
        <taxon>Flavobacteriales</taxon>
        <taxon>Flavobacteriaceae</taxon>
    </lineage>
</organism>
<dbReference type="EMBL" id="CP071869">
    <property type="protein sequence ID" value="QTE21694.1"/>
    <property type="molecule type" value="Genomic_DNA"/>
</dbReference>
<dbReference type="Gene3D" id="2.120.10.30">
    <property type="entry name" value="TolB, C-terminal domain"/>
    <property type="match status" value="1"/>
</dbReference>
<feature type="signal peptide" evidence="1">
    <location>
        <begin position="1"/>
        <end position="18"/>
    </location>
</feature>
<dbReference type="Proteomes" id="UP000663920">
    <property type="component" value="Chromosome"/>
</dbReference>
<name>A0A975CLV0_9FLAO</name>
<dbReference type="AlphaFoldDB" id="A0A975CLV0"/>
<keyword evidence="1" id="KW-0732">Signal</keyword>
<evidence type="ECO:0000256" key="1">
    <source>
        <dbReference type="SAM" id="SignalP"/>
    </source>
</evidence>
<dbReference type="SUPFAM" id="SSF63829">
    <property type="entry name" value="Calcium-dependent phosphotriesterase"/>
    <property type="match status" value="1"/>
</dbReference>
<keyword evidence="3" id="KW-1185">Reference proteome</keyword>
<dbReference type="KEGG" id="pcea:J3359_12795"/>
<protein>
    <recommendedName>
        <fullName evidence="4">ATP-binding protein</fullName>
    </recommendedName>
</protein>
<evidence type="ECO:0008006" key="4">
    <source>
        <dbReference type="Google" id="ProtNLM"/>
    </source>
</evidence>
<sequence>MKTQLYILLLIISQFVSAQNKLPFQLEKDWELTGFENPESVVLDTKNNVLYVSNINGTPTEKDGNGYISKVSFSGKILQQKWITGLNAPKGLVISKGKLYATDIDEIVEITIKNGKIQKFKAKDATFLNDITVDKKGNVYASNTFGFSGIYKLPQKGNKVVELWLKDENLNMPNGLYVSKNKLFVANWGKNINPETYETTTNGSLLSVNLKSKKIKSVTKPIGNLDGLSETLHGFLLTDWLAGKLLYYSKKLNTTTKVINLTKGSADTFFHKKTKSLFIPLMLDNKLLKYHFKK</sequence>
<feature type="chain" id="PRO_5037271341" description="ATP-binding protein" evidence="1">
    <location>
        <begin position="19"/>
        <end position="294"/>
    </location>
</feature>
<gene>
    <name evidence="2" type="ORF">J3359_12795</name>
</gene>
<proteinExistence type="predicted"/>
<evidence type="ECO:0000313" key="3">
    <source>
        <dbReference type="Proteomes" id="UP000663920"/>
    </source>
</evidence>